<keyword evidence="3" id="KW-1185">Reference proteome</keyword>
<comment type="caution">
    <text evidence="2">The sequence shown here is derived from an EMBL/GenBank/DDBJ whole genome shotgun (WGS) entry which is preliminary data.</text>
</comment>
<dbReference type="GO" id="GO:0003677">
    <property type="term" value="F:DNA binding"/>
    <property type="evidence" value="ECO:0007669"/>
    <property type="project" value="InterPro"/>
</dbReference>
<dbReference type="Proteomes" id="UP000481417">
    <property type="component" value="Unassembled WGS sequence"/>
</dbReference>
<dbReference type="InterPro" id="IPR009057">
    <property type="entry name" value="Homeodomain-like_sf"/>
</dbReference>
<dbReference type="Gene3D" id="1.10.10.60">
    <property type="entry name" value="Homeodomain-like"/>
    <property type="match status" value="1"/>
</dbReference>
<reference evidence="2 3" key="1">
    <citation type="submission" date="2019-11" db="EMBL/GenBank/DDBJ databases">
        <authorList>
            <person name="Lang L."/>
        </authorList>
    </citation>
    <scope>NUCLEOTIDE SEQUENCE [LARGE SCALE GENOMIC DNA]</scope>
    <source>
        <strain evidence="2 3">YIM 132242</strain>
    </source>
</reference>
<accession>A0A6L6HUE6</accession>
<sequence length="62" mass="6857">MEAAKSKGVYKGREKQVNDARIRKLASDGVSKARIARDFGVSRMTVYRALEAGRAEADTEIQ</sequence>
<evidence type="ECO:0000313" key="2">
    <source>
        <dbReference type="EMBL" id="MTE01902.1"/>
    </source>
</evidence>
<dbReference type="InterPro" id="IPR006120">
    <property type="entry name" value="Resolvase_HTH_dom"/>
</dbReference>
<name>A0A6L6HUE6_9RHOB</name>
<protein>
    <submittedName>
        <fullName evidence="2">Helix-turn-helix domain-containing protein</fullName>
    </submittedName>
</protein>
<gene>
    <name evidence="2" type="ORF">GIY56_16550</name>
</gene>
<organism evidence="2 3">
    <name type="scientific">Paracoccus lichenicola</name>
    <dbReference type="NCBI Taxonomy" id="2665644"/>
    <lineage>
        <taxon>Bacteria</taxon>
        <taxon>Pseudomonadati</taxon>
        <taxon>Pseudomonadota</taxon>
        <taxon>Alphaproteobacteria</taxon>
        <taxon>Rhodobacterales</taxon>
        <taxon>Paracoccaceae</taxon>
        <taxon>Paracoccus</taxon>
    </lineage>
</organism>
<dbReference type="GO" id="GO:0000150">
    <property type="term" value="F:DNA strand exchange activity"/>
    <property type="evidence" value="ECO:0007669"/>
    <property type="project" value="InterPro"/>
</dbReference>
<evidence type="ECO:0000313" key="3">
    <source>
        <dbReference type="Proteomes" id="UP000481417"/>
    </source>
</evidence>
<dbReference type="Pfam" id="PF02796">
    <property type="entry name" value="HTH_7"/>
    <property type="match status" value="1"/>
</dbReference>
<proteinExistence type="predicted"/>
<feature type="domain" description="Resolvase HTH" evidence="1">
    <location>
        <begin position="12"/>
        <end position="52"/>
    </location>
</feature>
<dbReference type="EMBL" id="WMBT01000019">
    <property type="protein sequence ID" value="MTE01902.1"/>
    <property type="molecule type" value="Genomic_DNA"/>
</dbReference>
<dbReference type="AlphaFoldDB" id="A0A6L6HUE6"/>
<dbReference type="RefSeq" id="WP_328288581.1">
    <property type="nucleotide sequence ID" value="NZ_WMBT01000019.1"/>
</dbReference>
<evidence type="ECO:0000259" key="1">
    <source>
        <dbReference type="Pfam" id="PF02796"/>
    </source>
</evidence>
<dbReference type="SUPFAM" id="SSF46689">
    <property type="entry name" value="Homeodomain-like"/>
    <property type="match status" value="1"/>
</dbReference>